<evidence type="ECO:0000313" key="1">
    <source>
        <dbReference type="EMBL" id="NMO09496.1"/>
    </source>
</evidence>
<name>A0A7K4DNA5_9EURY</name>
<dbReference type="Proteomes" id="UP000591058">
    <property type="component" value="Unassembled WGS sequence"/>
</dbReference>
<comment type="caution">
    <text evidence="1">The sequence shown here is derived from an EMBL/GenBank/DDBJ whole genome shotgun (WGS) entry which is preliminary data.</text>
</comment>
<sequence>MMRFFIVIVGSKEVGNGEMIYEDKSGRCFIGKPLSPYDGEIVVVEATNKPVEFDCHRIIKEHEHVELK</sequence>
<dbReference type="AlphaFoldDB" id="A0A7K4DNA5"/>
<dbReference type="RefSeq" id="WP_169032759.1">
    <property type="nucleotide sequence ID" value="NZ_JABBYL010000022.1"/>
</dbReference>
<dbReference type="EMBL" id="JABBYL010000022">
    <property type="protein sequence ID" value="NMO09496.1"/>
    <property type="molecule type" value="Genomic_DNA"/>
</dbReference>
<gene>
    <name evidence="1" type="ORF">HG719_06585</name>
</gene>
<protein>
    <submittedName>
        <fullName evidence="1">Uncharacterized protein</fullName>
    </submittedName>
</protein>
<proteinExistence type="predicted"/>
<evidence type="ECO:0000313" key="2">
    <source>
        <dbReference type="Proteomes" id="UP000591058"/>
    </source>
</evidence>
<organism evidence="1 2">
    <name type="scientific">Methanobacterium subterraneum</name>
    <dbReference type="NCBI Taxonomy" id="59277"/>
    <lineage>
        <taxon>Archaea</taxon>
        <taxon>Methanobacteriati</taxon>
        <taxon>Methanobacteriota</taxon>
        <taxon>Methanomada group</taxon>
        <taxon>Methanobacteria</taxon>
        <taxon>Methanobacteriales</taxon>
        <taxon>Methanobacteriaceae</taxon>
        <taxon>Methanobacterium</taxon>
    </lineage>
</organism>
<reference evidence="1 2" key="1">
    <citation type="submission" date="2020-04" db="EMBL/GenBank/DDBJ databases">
        <title>Draft genome of Methanobacterium subterraneum isolated from animal feces.</title>
        <authorList>
            <person name="Ouboter H.T."/>
            <person name="Berger S."/>
            <person name="Gungor E."/>
            <person name="Jetten M.S.M."/>
            <person name="Welte C.U."/>
        </authorList>
    </citation>
    <scope>NUCLEOTIDE SEQUENCE [LARGE SCALE GENOMIC DNA]</scope>
    <source>
        <strain evidence="1">HO_2020</strain>
    </source>
</reference>
<accession>A0A7K4DNA5</accession>